<evidence type="ECO:0000313" key="2">
    <source>
        <dbReference type="EMBL" id="MET3655424.1"/>
    </source>
</evidence>
<feature type="transmembrane region" description="Helical" evidence="1">
    <location>
        <begin position="144"/>
        <end position="165"/>
    </location>
</feature>
<organism evidence="2 3">
    <name type="scientific">Sporosarcina psychrophila</name>
    <name type="common">Bacillus psychrophilus</name>
    <dbReference type="NCBI Taxonomy" id="1476"/>
    <lineage>
        <taxon>Bacteria</taxon>
        <taxon>Bacillati</taxon>
        <taxon>Bacillota</taxon>
        <taxon>Bacilli</taxon>
        <taxon>Bacillales</taxon>
        <taxon>Caryophanaceae</taxon>
        <taxon>Sporosarcina</taxon>
    </lineage>
</organism>
<keyword evidence="1" id="KW-0812">Transmembrane</keyword>
<feature type="transmembrane region" description="Helical" evidence="1">
    <location>
        <begin position="101"/>
        <end position="124"/>
    </location>
</feature>
<comment type="caution">
    <text evidence="2">The sequence shown here is derived from an EMBL/GenBank/DDBJ whole genome shotgun (WGS) entry which is preliminary data.</text>
</comment>
<proteinExistence type="predicted"/>
<keyword evidence="3" id="KW-1185">Reference proteome</keyword>
<keyword evidence="1" id="KW-1133">Transmembrane helix</keyword>
<reference evidence="2 3" key="1">
    <citation type="submission" date="2024-06" db="EMBL/GenBank/DDBJ databases">
        <title>Sorghum-associated microbial communities from plants grown in Nebraska, USA.</title>
        <authorList>
            <person name="Schachtman D."/>
        </authorList>
    </citation>
    <scope>NUCLEOTIDE SEQUENCE [LARGE SCALE GENOMIC DNA]</scope>
    <source>
        <strain evidence="2 3">1288</strain>
    </source>
</reference>
<feature type="transmembrane region" description="Helical" evidence="1">
    <location>
        <begin position="34"/>
        <end position="52"/>
    </location>
</feature>
<feature type="transmembrane region" description="Helical" evidence="1">
    <location>
        <begin position="186"/>
        <end position="206"/>
    </location>
</feature>
<evidence type="ECO:0008006" key="4">
    <source>
        <dbReference type="Google" id="ProtNLM"/>
    </source>
</evidence>
<gene>
    <name evidence="2" type="ORF">ABIC55_000508</name>
</gene>
<protein>
    <recommendedName>
        <fullName evidence="4">ABC transporter ATPase</fullName>
    </recommendedName>
</protein>
<keyword evidence="1" id="KW-0472">Membrane</keyword>
<feature type="transmembrane region" description="Helical" evidence="1">
    <location>
        <begin position="218"/>
        <end position="243"/>
    </location>
</feature>
<evidence type="ECO:0000313" key="3">
    <source>
        <dbReference type="Proteomes" id="UP001549104"/>
    </source>
</evidence>
<dbReference type="RefSeq" id="WP_231885716.1">
    <property type="nucleotide sequence ID" value="NZ_CP014616.1"/>
</dbReference>
<dbReference type="EMBL" id="JBEPME010000001">
    <property type="protein sequence ID" value="MET3655424.1"/>
    <property type="molecule type" value="Genomic_DNA"/>
</dbReference>
<feature type="transmembrane region" description="Helical" evidence="1">
    <location>
        <begin position="72"/>
        <end position="89"/>
    </location>
</feature>
<evidence type="ECO:0000256" key="1">
    <source>
        <dbReference type="SAM" id="Phobius"/>
    </source>
</evidence>
<name>A0ABV2K2Y1_SPOPS</name>
<accession>A0ABV2K2Y1</accession>
<dbReference type="Proteomes" id="UP001549104">
    <property type="component" value="Unassembled WGS sequence"/>
</dbReference>
<sequence length="262" mass="29582">MSEERVHLMSSKRTVEDFEVLRGPLESGRQRPSALAGVLVLCVFLQALLFSLEYFVAGDVTAYPYKDEILKVHFWITAGLIVLSLIYAIPAVYKRSGKVQYLLSILVAQNLFSVSLFICALFFIGKKGEGSSVAPESLLNFTYITLLIGLLVFIATFVRFAILLRNGHYRKGSKKDELRTRFETKSYIPAAVLGGIGLVFVIQYIARTSAITDINIMVVIAIGILLFYVMLFILPEQLVILYCKFRFKSFNFNEQGNLYNEK</sequence>